<dbReference type="InterPro" id="IPR020549">
    <property type="entry name" value="YbeY_CS"/>
</dbReference>
<dbReference type="PROSITE" id="PS01306">
    <property type="entry name" value="UPF0054"/>
    <property type="match status" value="1"/>
</dbReference>
<reference evidence="8 9" key="1">
    <citation type="submission" date="2018-06" db="EMBL/GenBank/DDBJ databases">
        <title>Spongiibacterium sp. HME9304 Genome sequencing and assembly.</title>
        <authorList>
            <person name="Kang H."/>
            <person name="Kim H."/>
            <person name="Joh K."/>
        </authorList>
    </citation>
    <scope>NUCLEOTIDE SEQUENCE [LARGE SCALE GENOMIC DNA]</scope>
    <source>
        <strain evidence="8 9">HME9304</strain>
    </source>
</reference>
<evidence type="ECO:0000313" key="8">
    <source>
        <dbReference type="EMBL" id="AWX44515.1"/>
    </source>
</evidence>
<feature type="binding site" evidence="7">
    <location>
        <position position="115"/>
    </location>
    <ligand>
        <name>Zn(2+)</name>
        <dbReference type="ChEBI" id="CHEBI:29105"/>
        <note>catalytic</note>
    </ligand>
</feature>
<evidence type="ECO:0000313" key="9">
    <source>
        <dbReference type="Proteomes" id="UP000248536"/>
    </source>
</evidence>
<name>A0A2Z4LRK3_9FLAO</name>
<comment type="cofactor">
    <cofactor evidence="7">
        <name>Zn(2+)</name>
        <dbReference type="ChEBI" id="CHEBI:29105"/>
    </cofactor>
    <text evidence="7">Binds 1 zinc ion.</text>
</comment>
<keyword evidence="9" id="KW-1185">Reference proteome</keyword>
<dbReference type="RefSeq" id="WP_112377983.1">
    <property type="nucleotide sequence ID" value="NZ_CP030104.1"/>
</dbReference>
<keyword evidence="3 7" id="KW-0479">Metal-binding</keyword>
<keyword evidence="7" id="KW-0963">Cytoplasm</keyword>
<dbReference type="Pfam" id="PF02130">
    <property type="entry name" value="YbeY"/>
    <property type="match status" value="1"/>
</dbReference>
<dbReference type="InterPro" id="IPR023091">
    <property type="entry name" value="MetalPrtase_cat_dom_sf_prd"/>
</dbReference>
<dbReference type="GO" id="GO:0008270">
    <property type="term" value="F:zinc ion binding"/>
    <property type="evidence" value="ECO:0007669"/>
    <property type="project" value="UniProtKB-UniRule"/>
</dbReference>
<comment type="subcellular location">
    <subcellularLocation>
        <location evidence="7">Cytoplasm</location>
    </subcellularLocation>
</comment>
<dbReference type="PANTHER" id="PTHR46986:SF1">
    <property type="entry name" value="ENDORIBONUCLEASE YBEY, CHLOROPLASTIC"/>
    <property type="match status" value="1"/>
</dbReference>
<evidence type="ECO:0000256" key="7">
    <source>
        <dbReference type="HAMAP-Rule" id="MF_00009"/>
    </source>
</evidence>
<feature type="binding site" evidence="7">
    <location>
        <position position="109"/>
    </location>
    <ligand>
        <name>Zn(2+)</name>
        <dbReference type="ChEBI" id="CHEBI:29105"/>
        <note>catalytic</note>
    </ligand>
</feature>
<comment type="function">
    <text evidence="7">Single strand-specific metallo-endoribonuclease involved in late-stage 70S ribosome quality control and in maturation of the 3' terminus of the 16S rRNA.</text>
</comment>
<dbReference type="OrthoDB" id="9811984at2"/>
<keyword evidence="5 7" id="KW-0378">Hydrolase</keyword>
<evidence type="ECO:0000256" key="6">
    <source>
        <dbReference type="ARBA" id="ARBA00022833"/>
    </source>
</evidence>
<dbReference type="GO" id="GO:0006364">
    <property type="term" value="P:rRNA processing"/>
    <property type="evidence" value="ECO:0007669"/>
    <property type="project" value="UniProtKB-UniRule"/>
</dbReference>
<evidence type="ECO:0000256" key="2">
    <source>
        <dbReference type="ARBA" id="ARBA00022722"/>
    </source>
</evidence>
<evidence type="ECO:0000256" key="1">
    <source>
        <dbReference type="ARBA" id="ARBA00010875"/>
    </source>
</evidence>
<dbReference type="Gene3D" id="3.40.390.30">
    <property type="entry name" value="Metalloproteases ('zincins'), catalytic domain"/>
    <property type="match status" value="1"/>
</dbReference>
<evidence type="ECO:0000256" key="4">
    <source>
        <dbReference type="ARBA" id="ARBA00022759"/>
    </source>
</evidence>
<evidence type="ECO:0000256" key="3">
    <source>
        <dbReference type="ARBA" id="ARBA00022723"/>
    </source>
</evidence>
<gene>
    <name evidence="7" type="primary">ybeY</name>
    <name evidence="8" type="ORF">HME9304_01518</name>
</gene>
<dbReference type="Proteomes" id="UP000248536">
    <property type="component" value="Chromosome"/>
</dbReference>
<dbReference type="EMBL" id="CP030104">
    <property type="protein sequence ID" value="AWX44515.1"/>
    <property type="molecule type" value="Genomic_DNA"/>
</dbReference>
<sequence length="139" mass="16625">MIDFHFESEFVLKNKSDYSDWISRIIVSEDFIVGDVDYIFCTDDYLLEINKVYLNHDTYTDIITFDYVSGKVLSGDIFISIERVVENSKIYKESFKRELLRVMSHGVLHLMGYGDKQDEEQEIMRKKEEEKIKMFHVER</sequence>
<dbReference type="GO" id="GO:0004222">
    <property type="term" value="F:metalloendopeptidase activity"/>
    <property type="evidence" value="ECO:0007669"/>
    <property type="project" value="InterPro"/>
</dbReference>
<keyword evidence="6 7" id="KW-0862">Zinc</keyword>
<dbReference type="NCBIfam" id="TIGR00043">
    <property type="entry name" value="rRNA maturation RNase YbeY"/>
    <property type="match status" value="1"/>
</dbReference>
<evidence type="ECO:0000256" key="5">
    <source>
        <dbReference type="ARBA" id="ARBA00022801"/>
    </source>
</evidence>
<comment type="similarity">
    <text evidence="1 7">Belongs to the endoribonuclease YbeY family.</text>
</comment>
<feature type="binding site" evidence="7">
    <location>
        <position position="105"/>
    </location>
    <ligand>
        <name>Zn(2+)</name>
        <dbReference type="ChEBI" id="CHEBI:29105"/>
        <note>catalytic</note>
    </ligand>
</feature>
<dbReference type="EC" id="3.1.-.-" evidence="7"/>
<keyword evidence="7" id="KW-0690">Ribosome biogenesis</keyword>
<dbReference type="GO" id="GO:0004521">
    <property type="term" value="F:RNA endonuclease activity"/>
    <property type="evidence" value="ECO:0007669"/>
    <property type="project" value="UniProtKB-UniRule"/>
</dbReference>
<proteinExistence type="inferred from homology"/>
<dbReference type="HAMAP" id="MF_00009">
    <property type="entry name" value="Endoribonucl_YbeY"/>
    <property type="match status" value="1"/>
</dbReference>
<keyword evidence="4 7" id="KW-0255">Endonuclease</keyword>
<dbReference type="InterPro" id="IPR002036">
    <property type="entry name" value="YbeY"/>
</dbReference>
<dbReference type="PANTHER" id="PTHR46986">
    <property type="entry name" value="ENDORIBONUCLEASE YBEY, CHLOROPLASTIC"/>
    <property type="match status" value="1"/>
</dbReference>
<accession>A0A2Z4LRK3</accession>
<organism evidence="8 9">
    <name type="scientific">Flagellimonas maritima</name>
    <dbReference type="NCBI Taxonomy" id="1383885"/>
    <lineage>
        <taxon>Bacteria</taxon>
        <taxon>Pseudomonadati</taxon>
        <taxon>Bacteroidota</taxon>
        <taxon>Flavobacteriia</taxon>
        <taxon>Flavobacteriales</taxon>
        <taxon>Flavobacteriaceae</taxon>
        <taxon>Flagellimonas</taxon>
    </lineage>
</organism>
<keyword evidence="7" id="KW-0698">rRNA processing</keyword>
<dbReference type="AlphaFoldDB" id="A0A2Z4LRK3"/>
<dbReference type="SUPFAM" id="SSF55486">
    <property type="entry name" value="Metalloproteases ('zincins'), catalytic domain"/>
    <property type="match status" value="1"/>
</dbReference>
<dbReference type="KEGG" id="spon:HME9304_01518"/>
<dbReference type="GO" id="GO:0005737">
    <property type="term" value="C:cytoplasm"/>
    <property type="evidence" value="ECO:0007669"/>
    <property type="project" value="UniProtKB-SubCell"/>
</dbReference>
<protein>
    <recommendedName>
        <fullName evidence="7">Endoribonuclease YbeY</fullName>
        <ecNumber evidence="7">3.1.-.-</ecNumber>
    </recommendedName>
</protein>
<keyword evidence="2 7" id="KW-0540">Nuclease</keyword>